<dbReference type="Gene3D" id="3.40.50.300">
    <property type="entry name" value="P-loop containing nucleotide triphosphate hydrolases"/>
    <property type="match status" value="1"/>
</dbReference>
<dbReference type="GO" id="GO:0042254">
    <property type="term" value="P:ribosome biogenesis"/>
    <property type="evidence" value="ECO:0007669"/>
    <property type="project" value="UniProtKB-KW"/>
</dbReference>
<evidence type="ECO:0000313" key="16">
    <source>
        <dbReference type="Proteomes" id="UP000010422"/>
    </source>
</evidence>
<dbReference type="PANTHER" id="PTHR47959">
    <property type="entry name" value="ATP-DEPENDENT RNA HELICASE RHLE-RELATED"/>
    <property type="match status" value="1"/>
</dbReference>
<evidence type="ECO:0000256" key="9">
    <source>
        <dbReference type="ARBA" id="ARBA00023242"/>
    </source>
</evidence>
<comment type="similarity">
    <text evidence="10">Belongs to the DEAD box helicase family. DDX52/ROK1 subfamily.</text>
</comment>
<comment type="catalytic activity">
    <reaction evidence="11">
        <text>ATP + H2O = ADP + phosphate + H(+)</text>
        <dbReference type="Rhea" id="RHEA:13065"/>
        <dbReference type="ChEBI" id="CHEBI:15377"/>
        <dbReference type="ChEBI" id="CHEBI:15378"/>
        <dbReference type="ChEBI" id="CHEBI:30616"/>
        <dbReference type="ChEBI" id="CHEBI:43474"/>
        <dbReference type="ChEBI" id="CHEBI:456216"/>
        <dbReference type="EC" id="3.6.4.13"/>
    </reaction>
</comment>
<dbReference type="Proteomes" id="UP000010422">
    <property type="component" value="Unassembled WGS sequence"/>
</dbReference>
<dbReference type="InterPro" id="IPR050079">
    <property type="entry name" value="DEAD_box_RNA_helicase"/>
</dbReference>
<keyword evidence="7" id="KW-0067">ATP-binding</keyword>
<evidence type="ECO:0000256" key="3">
    <source>
        <dbReference type="ARBA" id="ARBA00022517"/>
    </source>
</evidence>
<dbReference type="InterPro" id="IPR014014">
    <property type="entry name" value="RNA_helicase_DEAD_Q_motif"/>
</dbReference>
<gene>
    <name evidence="15" type="ORF">PNEJI1_000174</name>
</gene>
<name>L0PDR2_PNEJI</name>
<evidence type="ECO:0000256" key="7">
    <source>
        <dbReference type="ARBA" id="ARBA00022840"/>
    </source>
</evidence>
<proteinExistence type="inferred from homology"/>
<dbReference type="EMBL" id="CAKM01000242">
    <property type="protein sequence ID" value="CCJ30234.1"/>
    <property type="molecule type" value="Genomic_DNA"/>
</dbReference>
<dbReference type="InterPro" id="IPR014001">
    <property type="entry name" value="Helicase_ATP-bd"/>
</dbReference>
<keyword evidence="4" id="KW-0547">Nucleotide-binding</keyword>
<evidence type="ECO:0000259" key="13">
    <source>
        <dbReference type="PROSITE" id="PS51192"/>
    </source>
</evidence>
<evidence type="ECO:0000313" key="15">
    <source>
        <dbReference type="EMBL" id="CCJ30234.1"/>
    </source>
</evidence>
<keyword evidence="8" id="KW-0694">RNA-binding</keyword>
<feature type="short sequence motif" description="Q motif" evidence="12">
    <location>
        <begin position="93"/>
        <end position="121"/>
    </location>
</feature>
<dbReference type="GO" id="GO:0003724">
    <property type="term" value="F:RNA helicase activity"/>
    <property type="evidence" value="ECO:0007669"/>
    <property type="project" value="UniProtKB-EC"/>
</dbReference>
<keyword evidence="5" id="KW-0378">Hydrolase</keyword>
<evidence type="ECO:0000256" key="8">
    <source>
        <dbReference type="ARBA" id="ARBA00022884"/>
    </source>
</evidence>
<dbReference type="AlphaFoldDB" id="L0PDR2"/>
<sequence>MDAFSILTGGTNLKKRKTQESKRKEGTLCLYSFLEKNQHCHQADQKESTINVESEEKITSSAPTEEEIKNFQRLFRIRVSGDDVPDPIMTFSAMSKQLQFPSFLLKNLEKYGFKTPTPVQIQAIPISAAGRDLFVCSPTGSGKTLAFIIPMLADLKKHSDHGFRALIVTPVNELSKQVSLALSCSSLIIRFTGKSNGLLMEKNSGFAISRDPQSPTSMALNTTF</sequence>
<dbReference type="GO" id="GO:0003723">
    <property type="term" value="F:RNA binding"/>
    <property type="evidence" value="ECO:0007669"/>
    <property type="project" value="UniProtKB-KW"/>
</dbReference>
<dbReference type="InterPro" id="IPR027417">
    <property type="entry name" value="P-loop_NTPase"/>
</dbReference>
<keyword evidence="9" id="KW-0539">Nucleus</keyword>
<protein>
    <recommendedName>
        <fullName evidence="2">RNA helicase</fullName>
        <ecNumber evidence="2">3.6.4.13</ecNumber>
    </recommendedName>
</protein>
<evidence type="ECO:0000256" key="10">
    <source>
        <dbReference type="ARBA" id="ARBA00024355"/>
    </source>
</evidence>
<comment type="caution">
    <text evidence="15">The sequence shown here is derived from an EMBL/GenBank/DDBJ whole genome shotgun (WGS) entry which is preliminary data.</text>
</comment>
<feature type="domain" description="Helicase ATP-binding" evidence="13">
    <location>
        <begin position="124"/>
        <end position="183"/>
    </location>
</feature>
<evidence type="ECO:0000256" key="4">
    <source>
        <dbReference type="ARBA" id="ARBA00022741"/>
    </source>
</evidence>
<dbReference type="EC" id="3.6.4.13" evidence="2"/>
<dbReference type="InterPro" id="IPR011545">
    <property type="entry name" value="DEAD/DEAH_box_helicase_dom"/>
</dbReference>
<dbReference type="PANTHER" id="PTHR47959:SF15">
    <property type="entry name" value="RNA HELICASE"/>
    <property type="match status" value="1"/>
</dbReference>
<dbReference type="PROSITE" id="PS51192">
    <property type="entry name" value="HELICASE_ATP_BIND_1"/>
    <property type="match status" value="1"/>
</dbReference>
<accession>L0PDR2</accession>
<dbReference type="GO" id="GO:0010467">
    <property type="term" value="P:gene expression"/>
    <property type="evidence" value="ECO:0007669"/>
    <property type="project" value="UniProtKB-ARBA"/>
</dbReference>
<dbReference type="GO" id="GO:0016787">
    <property type="term" value="F:hydrolase activity"/>
    <property type="evidence" value="ECO:0007669"/>
    <property type="project" value="UniProtKB-KW"/>
</dbReference>
<dbReference type="VEuPathDB" id="FungiDB:PNEJI1_000174"/>
<organism evidence="16">
    <name type="scientific">Pneumocystis jirovecii</name>
    <name type="common">Human pneumocystis pneumonia agent</name>
    <dbReference type="NCBI Taxonomy" id="42068"/>
    <lineage>
        <taxon>Eukaryota</taxon>
        <taxon>Fungi</taxon>
        <taxon>Dikarya</taxon>
        <taxon>Ascomycota</taxon>
        <taxon>Taphrinomycotina</taxon>
        <taxon>Pneumocystomycetes</taxon>
        <taxon>Pneumocystaceae</taxon>
        <taxon>Pneumocystis</taxon>
    </lineage>
</organism>
<dbReference type="STRING" id="1209962.L0PDR2"/>
<dbReference type="Pfam" id="PF00270">
    <property type="entry name" value="DEAD"/>
    <property type="match status" value="1"/>
</dbReference>
<keyword evidence="6" id="KW-0347">Helicase</keyword>
<dbReference type="GO" id="GO:0005634">
    <property type="term" value="C:nucleus"/>
    <property type="evidence" value="ECO:0007669"/>
    <property type="project" value="UniProtKB-SubCell"/>
</dbReference>
<comment type="subcellular location">
    <subcellularLocation>
        <location evidence="1">Nucleus</location>
    </subcellularLocation>
</comment>
<keyword evidence="3" id="KW-0690">Ribosome biogenesis</keyword>
<evidence type="ECO:0000256" key="12">
    <source>
        <dbReference type="PROSITE-ProRule" id="PRU00552"/>
    </source>
</evidence>
<dbReference type="InParanoid" id="L0PDR2"/>
<evidence type="ECO:0000256" key="5">
    <source>
        <dbReference type="ARBA" id="ARBA00022801"/>
    </source>
</evidence>
<dbReference type="GO" id="GO:0005524">
    <property type="term" value="F:ATP binding"/>
    <property type="evidence" value="ECO:0007669"/>
    <property type="project" value="UniProtKB-KW"/>
</dbReference>
<evidence type="ECO:0000256" key="11">
    <source>
        <dbReference type="ARBA" id="ARBA00047984"/>
    </source>
</evidence>
<reference evidence="15 16" key="1">
    <citation type="journal article" date="2012" name="MBio">
        <title>De novo assembly of the Pneumocystis jirovecii genome from a single bronchoalveolar lavage fluid specimen from a patient.</title>
        <authorList>
            <person name="Cisse O.H."/>
            <person name="Pagni M."/>
            <person name="Hauser P.M."/>
        </authorList>
    </citation>
    <scope>NUCLEOTIDE SEQUENCE [LARGE SCALE GENOMIC DNA]</scope>
    <source>
        <strain evidence="15 16">SE8</strain>
    </source>
</reference>
<feature type="domain" description="DEAD-box RNA helicase Q" evidence="14">
    <location>
        <begin position="93"/>
        <end position="121"/>
    </location>
</feature>
<evidence type="ECO:0000256" key="6">
    <source>
        <dbReference type="ARBA" id="ARBA00022806"/>
    </source>
</evidence>
<dbReference type="SUPFAM" id="SSF52540">
    <property type="entry name" value="P-loop containing nucleoside triphosphate hydrolases"/>
    <property type="match status" value="1"/>
</dbReference>
<evidence type="ECO:0000259" key="14">
    <source>
        <dbReference type="PROSITE" id="PS51195"/>
    </source>
</evidence>
<evidence type="ECO:0000256" key="2">
    <source>
        <dbReference type="ARBA" id="ARBA00012552"/>
    </source>
</evidence>
<evidence type="ECO:0000256" key="1">
    <source>
        <dbReference type="ARBA" id="ARBA00004123"/>
    </source>
</evidence>
<dbReference type="GO" id="GO:0005829">
    <property type="term" value="C:cytosol"/>
    <property type="evidence" value="ECO:0007669"/>
    <property type="project" value="TreeGrafter"/>
</dbReference>
<dbReference type="PROSITE" id="PS51195">
    <property type="entry name" value="Q_MOTIF"/>
    <property type="match status" value="1"/>
</dbReference>